<evidence type="ECO:0000256" key="3">
    <source>
        <dbReference type="ARBA" id="ARBA00022448"/>
    </source>
</evidence>
<dbReference type="PANTHER" id="PTHR30413">
    <property type="entry name" value="INNER MEMBRANE TRANSPORT PERMEASE"/>
    <property type="match status" value="1"/>
</dbReference>
<keyword evidence="6 9" id="KW-0812">Transmembrane</keyword>
<comment type="subcellular location">
    <subcellularLocation>
        <location evidence="1">Cell inner membrane</location>
        <topology evidence="1">Multi-pass membrane protein</topology>
    </subcellularLocation>
    <subcellularLocation>
        <location evidence="9">Cell membrane</location>
        <topology evidence="9">Multi-pass membrane protein</topology>
    </subcellularLocation>
</comment>
<evidence type="ECO:0000256" key="6">
    <source>
        <dbReference type="ARBA" id="ARBA00022692"/>
    </source>
</evidence>
<dbReference type="GO" id="GO:0015920">
    <property type="term" value="P:lipopolysaccharide transport"/>
    <property type="evidence" value="ECO:0007669"/>
    <property type="project" value="TreeGrafter"/>
</dbReference>
<feature type="transmembrane region" description="Helical" evidence="9">
    <location>
        <begin position="89"/>
        <end position="107"/>
    </location>
</feature>
<dbReference type="EMBL" id="CP002104">
    <property type="protein sequence ID" value="ADP38485.1"/>
    <property type="molecule type" value="Genomic_DNA"/>
</dbReference>
<comment type="similarity">
    <text evidence="2 9">Belongs to the ABC-2 integral membrane protein family.</text>
</comment>
<keyword evidence="8 9" id="KW-0472">Membrane</keyword>
<evidence type="ECO:0000313" key="12">
    <source>
        <dbReference type="Proteomes" id="UP000001453"/>
    </source>
</evidence>
<evidence type="ECO:0000256" key="4">
    <source>
        <dbReference type="ARBA" id="ARBA00022475"/>
    </source>
</evidence>
<evidence type="ECO:0000256" key="5">
    <source>
        <dbReference type="ARBA" id="ARBA00022519"/>
    </source>
</evidence>
<organism evidence="11 12">
    <name type="scientific">Gardnerella vaginalis (strain ATCC 14019 / 317)</name>
    <dbReference type="NCBI Taxonomy" id="525284"/>
    <lineage>
        <taxon>Bacteria</taxon>
        <taxon>Bacillati</taxon>
        <taxon>Actinomycetota</taxon>
        <taxon>Actinomycetes</taxon>
        <taxon>Bifidobacteriales</taxon>
        <taxon>Bifidobacteriaceae</taxon>
        <taxon>Gardnerella</taxon>
    </lineage>
</organism>
<keyword evidence="3 9" id="KW-0813">Transport</keyword>
<accession>E3D8U1</accession>
<evidence type="ECO:0000256" key="1">
    <source>
        <dbReference type="ARBA" id="ARBA00004429"/>
    </source>
</evidence>
<keyword evidence="7 9" id="KW-1133">Transmembrane helix</keyword>
<dbReference type="Proteomes" id="UP000001453">
    <property type="component" value="Chromosome"/>
</dbReference>
<sequence>MCIHTANFARKAAMTTKSDAIYHPGRSKGLIDIPRYLYLLDLLVKKEVRIRYRGSWLGMAWTYVKPITQFVVFYVAMGIFLGLGRGGGIQAYPLYLFSGIIVTNFFVEAFSNCTRSILSNAGLIQKIYLPRELFPLASLRVAFVHFFPQVIVLIIGALCMGWIPDFAGVIVAIIGFISVCTFAFGLGLFFGAINVFYRDAENITDLVAMVAVWLAPCFYTWQMVAAHAPRWVLEMYYANPIAISVEAFHRGFWLNATDRTFQFAGAWSLRLCESLVVAFAVLLIGEVTFRHLEGKFAQEI</sequence>
<dbReference type="Pfam" id="PF01061">
    <property type="entry name" value="ABC2_membrane"/>
    <property type="match status" value="1"/>
</dbReference>
<reference evidence="11 12" key="1">
    <citation type="journal article" date="2010" name="PLoS ONE">
        <title>Comparative genomics of Gardnerella vaginalis strains reveals substantial differences in metabolic and virulence potential.</title>
        <authorList>
            <person name="Yeoman C.J."/>
            <person name="Yildirim S."/>
            <person name="Thomas S.M."/>
            <person name="Durkin A.S."/>
            <person name="Torralba M."/>
            <person name="Sutton G."/>
            <person name="Buhay C.J."/>
            <person name="Ding Y."/>
            <person name="Dugan-Rocha S.P."/>
            <person name="Muzny D.M."/>
            <person name="Qin X."/>
            <person name="Gibbs R.A."/>
            <person name="Leigh S.R."/>
            <person name="Stumpf R."/>
            <person name="White B.A."/>
            <person name="Highlander S.K."/>
            <person name="Nelson K.E."/>
            <person name="Wilson B.A."/>
        </authorList>
    </citation>
    <scope>NUCLEOTIDE SEQUENCE [LARGE SCALE GENOMIC DNA]</scope>
    <source>
        <strain evidence="12">ATCC 14019 / 317</strain>
    </source>
</reference>
<evidence type="ECO:0000313" key="11">
    <source>
        <dbReference type="EMBL" id="ADP38485.1"/>
    </source>
</evidence>
<dbReference type="HOGENOM" id="CLU_060703_3_0_11"/>
<proteinExistence type="inferred from homology"/>
<evidence type="ECO:0000256" key="8">
    <source>
        <dbReference type="ARBA" id="ARBA00023136"/>
    </source>
</evidence>
<dbReference type="PATRIC" id="fig|525284.18.peg.403"/>
<evidence type="ECO:0000256" key="2">
    <source>
        <dbReference type="ARBA" id="ARBA00007783"/>
    </source>
</evidence>
<dbReference type="PANTHER" id="PTHR30413:SF8">
    <property type="entry name" value="TRANSPORT PERMEASE PROTEIN"/>
    <property type="match status" value="1"/>
</dbReference>
<feature type="transmembrane region" description="Helical" evidence="9">
    <location>
        <begin position="169"/>
        <end position="196"/>
    </location>
</feature>
<dbReference type="PROSITE" id="PS51012">
    <property type="entry name" value="ABC_TM2"/>
    <property type="match status" value="1"/>
</dbReference>
<evidence type="ECO:0000259" key="10">
    <source>
        <dbReference type="PROSITE" id="PS51012"/>
    </source>
</evidence>
<dbReference type="GO" id="GO:0005886">
    <property type="term" value="C:plasma membrane"/>
    <property type="evidence" value="ECO:0007669"/>
    <property type="project" value="UniProtKB-SubCell"/>
</dbReference>
<keyword evidence="5" id="KW-0997">Cell inner membrane</keyword>
<feature type="transmembrane region" description="Helical" evidence="9">
    <location>
        <begin position="56"/>
        <end position="83"/>
    </location>
</feature>
<feature type="transmembrane region" description="Helical" evidence="9">
    <location>
        <begin position="267"/>
        <end position="285"/>
    </location>
</feature>
<dbReference type="InterPro" id="IPR013525">
    <property type="entry name" value="ABC2_TM"/>
</dbReference>
<keyword evidence="4 9" id="KW-1003">Cell membrane</keyword>
<evidence type="ECO:0000256" key="9">
    <source>
        <dbReference type="RuleBase" id="RU361157"/>
    </source>
</evidence>
<protein>
    <recommendedName>
        <fullName evidence="9">Transport permease protein</fullName>
    </recommendedName>
</protein>
<feature type="domain" description="ABC transmembrane type-2" evidence="10">
    <location>
        <begin position="57"/>
        <end position="292"/>
    </location>
</feature>
<dbReference type="OrthoDB" id="9789409at2"/>
<evidence type="ECO:0000256" key="7">
    <source>
        <dbReference type="ARBA" id="ARBA00022989"/>
    </source>
</evidence>
<feature type="transmembrane region" description="Helical" evidence="9">
    <location>
        <begin position="141"/>
        <end position="163"/>
    </location>
</feature>
<dbReference type="KEGG" id="gvg:HMPREF0421_20403"/>
<name>E3D8U1_GARV3</name>
<feature type="transmembrane region" description="Helical" evidence="9">
    <location>
        <begin position="203"/>
        <end position="221"/>
    </location>
</feature>
<gene>
    <name evidence="11" type="ordered locus">HMPREF0421_20403</name>
</gene>
<dbReference type="GO" id="GO:0140359">
    <property type="term" value="F:ABC-type transporter activity"/>
    <property type="evidence" value="ECO:0007669"/>
    <property type="project" value="InterPro"/>
</dbReference>
<dbReference type="InterPro" id="IPR047817">
    <property type="entry name" value="ABC2_TM_bact-type"/>
</dbReference>
<dbReference type="AlphaFoldDB" id="E3D8U1"/>